<dbReference type="InterPro" id="IPR019844">
    <property type="entry name" value="CSD_CS"/>
</dbReference>
<feature type="domain" description="CSD" evidence="3">
    <location>
        <begin position="1"/>
        <end position="46"/>
    </location>
</feature>
<sequence length="182" mass="18165">ADGNDVFLHIKSCTDGGVPQKGDIVAYDTEPSQTKPGQLSATNVTGGTGTAGGRKAGTGAHHGTCKSFSVKSGFGFINGEDGTDVFLHARQVVDGSIPQQGDTLQFDLEPSPSKPGQMQAKNVTGGTGWGAFGKGGGWGKGGKGGPYDGWGAAAMMSMMKGWGGGGWGGGKGKGGGGWGKGW</sequence>
<protein>
    <recommendedName>
        <fullName evidence="3">CSD domain-containing protein</fullName>
    </recommendedName>
</protein>
<comment type="caution">
    <text evidence="4">The sequence shown here is derived from an EMBL/GenBank/DDBJ whole genome shotgun (WGS) entry which is preliminary data.</text>
</comment>
<name>A0ABN9UET5_9DINO</name>
<evidence type="ECO:0000313" key="4">
    <source>
        <dbReference type="EMBL" id="CAK0856462.1"/>
    </source>
</evidence>
<dbReference type="Gene3D" id="2.40.50.140">
    <property type="entry name" value="Nucleic acid-binding proteins"/>
    <property type="match status" value="2"/>
</dbReference>
<reference evidence="4" key="1">
    <citation type="submission" date="2023-10" db="EMBL/GenBank/DDBJ databases">
        <authorList>
            <person name="Chen Y."/>
            <person name="Shah S."/>
            <person name="Dougan E. K."/>
            <person name="Thang M."/>
            <person name="Chan C."/>
        </authorList>
    </citation>
    <scope>NUCLEOTIDE SEQUENCE [LARGE SCALE GENOMIC DNA]</scope>
</reference>
<dbReference type="PROSITE" id="PS51857">
    <property type="entry name" value="CSD_2"/>
    <property type="match status" value="2"/>
</dbReference>
<feature type="domain" description="CSD" evidence="3">
    <location>
        <begin position="60"/>
        <end position="125"/>
    </location>
</feature>
<dbReference type="SUPFAM" id="SSF50249">
    <property type="entry name" value="Nucleic acid-binding proteins"/>
    <property type="match status" value="1"/>
</dbReference>
<dbReference type="InterPro" id="IPR052069">
    <property type="entry name" value="Ca-reg_mRNA-binding_domain"/>
</dbReference>
<organism evidence="4 5">
    <name type="scientific">Prorocentrum cordatum</name>
    <dbReference type="NCBI Taxonomy" id="2364126"/>
    <lineage>
        <taxon>Eukaryota</taxon>
        <taxon>Sar</taxon>
        <taxon>Alveolata</taxon>
        <taxon>Dinophyceae</taxon>
        <taxon>Prorocentrales</taxon>
        <taxon>Prorocentraceae</taxon>
        <taxon>Prorocentrum</taxon>
    </lineage>
</organism>
<gene>
    <name evidence="4" type="ORF">PCOR1329_LOCUS46851</name>
</gene>
<keyword evidence="1" id="KW-0597">Phosphoprotein</keyword>
<feature type="compositionally biased region" description="Polar residues" evidence="2">
    <location>
        <begin position="30"/>
        <end position="44"/>
    </location>
</feature>
<dbReference type="PANTHER" id="PTHR12962">
    <property type="entry name" value="CALCIUM-REGULATED HEAT STABLE PROTEIN CRHSP-24-RELATED"/>
    <property type="match status" value="1"/>
</dbReference>
<feature type="region of interest" description="Disordered" evidence="2">
    <location>
        <begin position="29"/>
        <end position="60"/>
    </location>
</feature>
<dbReference type="InterPro" id="IPR011129">
    <property type="entry name" value="CSD"/>
</dbReference>
<dbReference type="PROSITE" id="PS00352">
    <property type="entry name" value="CSD_1"/>
    <property type="match status" value="1"/>
</dbReference>
<dbReference type="PANTHER" id="PTHR12962:SF1">
    <property type="entry name" value="COLD SHOCK DOMAIN-CONTAINING PROTEIN CG9705"/>
    <property type="match status" value="1"/>
</dbReference>
<dbReference type="SMART" id="SM00357">
    <property type="entry name" value="CSP"/>
    <property type="match status" value="1"/>
</dbReference>
<evidence type="ECO:0000313" key="5">
    <source>
        <dbReference type="Proteomes" id="UP001189429"/>
    </source>
</evidence>
<dbReference type="InterPro" id="IPR012340">
    <property type="entry name" value="NA-bd_OB-fold"/>
</dbReference>
<proteinExistence type="predicted"/>
<dbReference type="InterPro" id="IPR002059">
    <property type="entry name" value="CSP_DNA-bd"/>
</dbReference>
<dbReference type="Pfam" id="PF00313">
    <property type="entry name" value="CSD"/>
    <property type="match status" value="1"/>
</dbReference>
<evidence type="ECO:0000259" key="3">
    <source>
        <dbReference type="PROSITE" id="PS51857"/>
    </source>
</evidence>
<keyword evidence="5" id="KW-1185">Reference proteome</keyword>
<evidence type="ECO:0000256" key="2">
    <source>
        <dbReference type="SAM" id="MobiDB-lite"/>
    </source>
</evidence>
<dbReference type="EMBL" id="CAUYUJ010015637">
    <property type="protein sequence ID" value="CAK0856462.1"/>
    <property type="molecule type" value="Genomic_DNA"/>
</dbReference>
<feature type="compositionally biased region" description="Gly residues" evidence="2">
    <location>
        <begin position="46"/>
        <end position="56"/>
    </location>
</feature>
<accession>A0ABN9UET5</accession>
<feature type="non-terminal residue" evidence="4">
    <location>
        <position position="1"/>
    </location>
</feature>
<evidence type="ECO:0000256" key="1">
    <source>
        <dbReference type="ARBA" id="ARBA00022553"/>
    </source>
</evidence>
<dbReference type="Proteomes" id="UP001189429">
    <property type="component" value="Unassembled WGS sequence"/>
</dbReference>